<organism evidence="2 3">
    <name type="scientific">Lymnaea stagnalis</name>
    <name type="common">Great pond snail</name>
    <name type="synonym">Helix stagnalis</name>
    <dbReference type="NCBI Taxonomy" id="6523"/>
    <lineage>
        <taxon>Eukaryota</taxon>
        <taxon>Metazoa</taxon>
        <taxon>Spiralia</taxon>
        <taxon>Lophotrochozoa</taxon>
        <taxon>Mollusca</taxon>
        <taxon>Gastropoda</taxon>
        <taxon>Heterobranchia</taxon>
        <taxon>Euthyneura</taxon>
        <taxon>Panpulmonata</taxon>
        <taxon>Hygrophila</taxon>
        <taxon>Lymnaeoidea</taxon>
        <taxon>Lymnaeidae</taxon>
        <taxon>Lymnaea</taxon>
    </lineage>
</organism>
<evidence type="ECO:0000256" key="1">
    <source>
        <dbReference type="SAM" id="MobiDB-lite"/>
    </source>
</evidence>
<sequence>PEWPSPPEPLTPQTPQTPNAPGQMSFDSDTIQKMLRSLPSSPIEKDYANDLDLGFHEEFNISDDSQQHQGQDRDGGSRRGSRLSRTKSLNVHDRNTKTGSNPRRQQSMDTPGGAGPQQRSDPYKPRMFNKIALERELKKRNKNIAANYP</sequence>
<keyword evidence="3" id="KW-1185">Reference proteome</keyword>
<feature type="region of interest" description="Disordered" evidence="1">
    <location>
        <begin position="1"/>
        <end position="128"/>
    </location>
</feature>
<proteinExistence type="predicted"/>
<dbReference type="Proteomes" id="UP001497497">
    <property type="component" value="Unassembled WGS sequence"/>
</dbReference>
<dbReference type="AlphaFoldDB" id="A0AAV2IB33"/>
<feature type="non-terminal residue" evidence="2">
    <location>
        <position position="1"/>
    </location>
</feature>
<feature type="compositionally biased region" description="Low complexity" evidence="1">
    <location>
        <begin position="13"/>
        <end position="23"/>
    </location>
</feature>
<feature type="compositionally biased region" description="Basic and acidic residues" evidence="1">
    <location>
        <begin position="43"/>
        <end position="59"/>
    </location>
</feature>
<gene>
    <name evidence="2" type="ORF">GSLYS_00016219001</name>
</gene>
<name>A0AAV2IB33_LYMST</name>
<feature type="compositionally biased region" description="Pro residues" evidence="1">
    <location>
        <begin position="1"/>
        <end position="12"/>
    </location>
</feature>
<comment type="caution">
    <text evidence="2">The sequence shown here is derived from an EMBL/GenBank/DDBJ whole genome shotgun (WGS) entry which is preliminary data.</text>
</comment>
<reference evidence="2 3" key="1">
    <citation type="submission" date="2024-04" db="EMBL/GenBank/DDBJ databases">
        <authorList>
            <consortium name="Genoscope - CEA"/>
            <person name="William W."/>
        </authorList>
    </citation>
    <scope>NUCLEOTIDE SEQUENCE [LARGE SCALE GENOMIC DNA]</scope>
</reference>
<feature type="compositionally biased region" description="Polar residues" evidence="1">
    <location>
        <begin position="97"/>
        <end position="109"/>
    </location>
</feature>
<evidence type="ECO:0000313" key="2">
    <source>
        <dbReference type="EMBL" id="CAL1542685.1"/>
    </source>
</evidence>
<protein>
    <submittedName>
        <fullName evidence="2">Uncharacterized protein</fullName>
    </submittedName>
</protein>
<dbReference type="EMBL" id="CAXITT010000502">
    <property type="protein sequence ID" value="CAL1542685.1"/>
    <property type="molecule type" value="Genomic_DNA"/>
</dbReference>
<feature type="non-terminal residue" evidence="2">
    <location>
        <position position="149"/>
    </location>
</feature>
<accession>A0AAV2IB33</accession>
<evidence type="ECO:0000313" key="3">
    <source>
        <dbReference type="Proteomes" id="UP001497497"/>
    </source>
</evidence>